<keyword evidence="3" id="KW-0238">DNA-binding</keyword>
<keyword evidence="4" id="KW-0804">Transcription</keyword>
<evidence type="ECO:0000256" key="1">
    <source>
        <dbReference type="ARBA" id="ARBA00022723"/>
    </source>
</evidence>
<keyword evidence="5" id="KW-0539">Nucleus</keyword>
<dbReference type="Gene3D" id="4.10.240.10">
    <property type="entry name" value="Zn(2)-C6 fungal-type DNA-binding domain"/>
    <property type="match status" value="1"/>
</dbReference>
<dbReference type="PANTHER" id="PTHR31668:SF23">
    <property type="entry name" value="ZN(II)2CYS6 TRANSCRIPTION FACTOR (EUROFUNG)"/>
    <property type="match status" value="1"/>
</dbReference>
<feature type="domain" description="Zn(2)-C6 fungal-type" evidence="7">
    <location>
        <begin position="31"/>
        <end position="62"/>
    </location>
</feature>
<dbReference type="InterPro" id="IPR007219">
    <property type="entry name" value="XnlR_reg_dom"/>
</dbReference>
<dbReference type="InterPro" id="IPR001138">
    <property type="entry name" value="Zn2Cys6_DnaBD"/>
</dbReference>
<evidence type="ECO:0000313" key="9">
    <source>
        <dbReference type="Proteomes" id="UP001194746"/>
    </source>
</evidence>
<dbReference type="PROSITE" id="PS50048">
    <property type="entry name" value="ZN2_CY6_FUNGAL_2"/>
    <property type="match status" value="1"/>
</dbReference>
<dbReference type="GO" id="GO:0005634">
    <property type="term" value="C:nucleus"/>
    <property type="evidence" value="ECO:0007669"/>
    <property type="project" value="TreeGrafter"/>
</dbReference>
<keyword evidence="1" id="KW-0479">Metal-binding</keyword>
<evidence type="ECO:0000256" key="6">
    <source>
        <dbReference type="SAM" id="MobiDB-lite"/>
    </source>
</evidence>
<dbReference type="GO" id="GO:0001080">
    <property type="term" value="P:nitrogen catabolite activation of transcription from RNA polymerase II promoter"/>
    <property type="evidence" value="ECO:0007669"/>
    <property type="project" value="TreeGrafter"/>
</dbReference>
<dbReference type="AlphaFoldDB" id="A0AAD4CPU7"/>
<dbReference type="GO" id="GO:0006351">
    <property type="term" value="P:DNA-templated transcription"/>
    <property type="evidence" value="ECO:0007669"/>
    <property type="project" value="InterPro"/>
</dbReference>
<dbReference type="GO" id="GO:0000981">
    <property type="term" value="F:DNA-binding transcription factor activity, RNA polymerase II-specific"/>
    <property type="evidence" value="ECO:0007669"/>
    <property type="project" value="InterPro"/>
</dbReference>
<keyword evidence="2" id="KW-0805">Transcription regulation</keyword>
<dbReference type="SMART" id="SM00906">
    <property type="entry name" value="Fungal_trans"/>
    <property type="match status" value="1"/>
</dbReference>
<dbReference type="Proteomes" id="UP001194746">
    <property type="component" value="Unassembled WGS sequence"/>
</dbReference>
<evidence type="ECO:0000313" key="8">
    <source>
        <dbReference type="EMBL" id="KAF9890510.1"/>
    </source>
</evidence>
<reference evidence="8" key="1">
    <citation type="journal article" date="2019" name="Beilstein J. Org. Chem.">
        <title>Nanangenines: drimane sesquiterpenoids as the dominant metabolite cohort of a novel Australian fungus, Aspergillus nanangensis.</title>
        <authorList>
            <person name="Lacey H.J."/>
            <person name="Gilchrist C.L.M."/>
            <person name="Crombie A."/>
            <person name="Kalaitzis J.A."/>
            <person name="Vuong D."/>
            <person name="Rutledge P.J."/>
            <person name="Turner P."/>
            <person name="Pitt J.I."/>
            <person name="Lacey E."/>
            <person name="Chooi Y.H."/>
            <person name="Piggott A.M."/>
        </authorList>
    </citation>
    <scope>NUCLEOTIDE SEQUENCE</scope>
    <source>
        <strain evidence="8">MST-FP2251</strain>
    </source>
</reference>
<name>A0AAD4CPU7_ASPNN</name>
<dbReference type="CDD" id="cd12148">
    <property type="entry name" value="fungal_TF_MHR"/>
    <property type="match status" value="1"/>
</dbReference>
<dbReference type="PANTHER" id="PTHR31668">
    <property type="entry name" value="GLUCOSE TRANSPORT TRANSCRIPTION REGULATOR RGT1-RELATED-RELATED"/>
    <property type="match status" value="1"/>
</dbReference>
<comment type="caution">
    <text evidence="8">The sequence shown here is derived from an EMBL/GenBank/DDBJ whole genome shotgun (WGS) entry which is preliminary data.</text>
</comment>
<dbReference type="InterPro" id="IPR050797">
    <property type="entry name" value="Carb_Metab_Trans_Reg"/>
</dbReference>
<keyword evidence="9" id="KW-1185">Reference proteome</keyword>
<accession>A0AAD4CPU7</accession>
<dbReference type="InterPro" id="IPR036864">
    <property type="entry name" value="Zn2-C6_fun-type_DNA-bd_sf"/>
</dbReference>
<dbReference type="GO" id="GO:0008270">
    <property type="term" value="F:zinc ion binding"/>
    <property type="evidence" value="ECO:0007669"/>
    <property type="project" value="InterPro"/>
</dbReference>
<sequence>MDHPVSSKRRSFKIRTRFGTAREWRSRKNRPCDVCRQRKTACIIESHPPCKFCRSRGLNCRSSGEAPPRSQRMPVQDVARSSPDNHDPGLAVTPGLQTNVGSLTLPDLSPGIQSSLLATPQSTQWLIGEASPTPQHPVLDSGVTHTLEDVENRTTHNMGLAAEQDTDLLASFRAAIMNESDGVSADILQVKEGGTELTIPPVHFNLLHDEFQPADDLAKAQASQNIETMIAPHGPALVRLFFTHVHPVYSVVSKARFLQTYSTDKFSIPASLRGAIYGLGAMFWSQGSHLPETMPFDLHLLFEEAVSSLQREFHAPNLWKLQACLLLLHERPADNATIETPRTWIFSAQIVACAQMIGLHRDPQQWQIAPWEKHMRKKLWWATYAADIWSSICHGNPPHIYPASFTTAPPDMDDVSFDEDLSVGLQGMVDVSSRSIDISTCASFLEMTKLSQILHELIDTHYSDTCYGRAITQPGHREHQLLEIKTKLDTWESMTPHCVTMGYSREASSFRNNAPIRLAYFAVKALFFRALMSPATRAAKSDPDSTLCRYFDEAVGNFQAFAIFMNQISQRCLHAFWGGHARSQLTLCGNFLIYLFLLAPSPTQVHASFRLLESFHEALQRLREWADDDASLGLLRPVALRIDSFFTHAAQTMRSGMGPSPTGT</sequence>
<proteinExistence type="predicted"/>
<evidence type="ECO:0000259" key="7">
    <source>
        <dbReference type="PROSITE" id="PS50048"/>
    </source>
</evidence>
<dbReference type="SUPFAM" id="SSF57701">
    <property type="entry name" value="Zn2/Cys6 DNA-binding domain"/>
    <property type="match status" value="1"/>
</dbReference>
<organism evidence="8 9">
    <name type="scientific">Aspergillus nanangensis</name>
    <dbReference type="NCBI Taxonomy" id="2582783"/>
    <lineage>
        <taxon>Eukaryota</taxon>
        <taxon>Fungi</taxon>
        <taxon>Dikarya</taxon>
        <taxon>Ascomycota</taxon>
        <taxon>Pezizomycotina</taxon>
        <taxon>Eurotiomycetes</taxon>
        <taxon>Eurotiomycetidae</taxon>
        <taxon>Eurotiales</taxon>
        <taxon>Aspergillaceae</taxon>
        <taxon>Aspergillus</taxon>
        <taxon>Aspergillus subgen. Circumdati</taxon>
    </lineage>
</organism>
<dbReference type="CDD" id="cd00067">
    <property type="entry name" value="GAL4"/>
    <property type="match status" value="1"/>
</dbReference>
<dbReference type="GO" id="GO:0003677">
    <property type="term" value="F:DNA binding"/>
    <property type="evidence" value="ECO:0007669"/>
    <property type="project" value="UniProtKB-KW"/>
</dbReference>
<dbReference type="PROSITE" id="PS00463">
    <property type="entry name" value="ZN2_CY6_FUNGAL_1"/>
    <property type="match status" value="1"/>
</dbReference>
<evidence type="ECO:0000256" key="3">
    <source>
        <dbReference type="ARBA" id="ARBA00023125"/>
    </source>
</evidence>
<reference evidence="8" key="2">
    <citation type="submission" date="2020-02" db="EMBL/GenBank/DDBJ databases">
        <authorList>
            <person name="Gilchrist C.L.M."/>
            <person name="Chooi Y.-H."/>
        </authorList>
    </citation>
    <scope>NUCLEOTIDE SEQUENCE</scope>
    <source>
        <strain evidence="8">MST-FP2251</strain>
    </source>
</reference>
<evidence type="ECO:0000256" key="4">
    <source>
        <dbReference type="ARBA" id="ARBA00023163"/>
    </source>
</evidence>
<dbReference type="Pfam" id="PF04082">
    <property type="entry name" value="Fungal_trans"/>
    <property type="match status" value="1"/>
</dbReference>
<protein>
    <recommendedName>
        <fullName evidence="7">Zn(2)-C6 fungal-type domain-containing protein</fullName>
    </recommendedName>
</protein>
<dbReference type="EMBL" id="VCAU01000026">
    <property type="protein sequence ID" value="KAF9890510.1"/>
    <property type="molecule type" value="Genomic_DNA"/>
</dbReference>
<evidence type="ECO:0000256" key="2">
    <source>
        <dbReference type="ARBA" id="ARBA00023015"/>
    </source>
</evidence>
<gene>
    <name evidence="8" type="ORF">FE257_005915</name>
</gene>
<feature type="region of interest" description="Disordered" evidence="6">
    <location>
        <begin position="61"/>
        <end position="89"/>
    </location>
</feature>
<evidence type="ECO:0000256" key="5">
    <source>
        <dbReference type="ARBA" id="ARBA00023242"/>
    </source>
</evidence>